<dbReference type="EMBL" id="CAKMMW010000007">
    <property type="protein sequence ID" value="CAH1206314.1"/>
    <property type="molecule type" value="Genomic_DNA"/>
</dbReference>
<sequence length="89" mass="9869">MCVAGTLFAVFCDNHLFKMCSWCEYKCEGACKSAKMHPFCSNQLLDTEIITKKQLFLPASAILVALGAKGCLFARIPLVELFTLKISVF</sequence>
<reference evidence="1" key="1">
    <citation type="submission" date="2022-01" db="EMBL/GenBank/DDBJ databases">
        <authorList>
            <person name="Criscuolo A."/>
        </authorList>
    </citation>
    <scope>NUCLEOTIDE SEQUENCE</scope>
    <source>
        <strain evidence="1">CIP111891</strain>
    </source>
</reference>
<gene>
    <name evidence="1" type="ORF">PAECIP111891_02876</name>
</gene>
<evidence type="ECO:0000313" key="1">
    <source>
        <dbReference type="EMBL" id="CAH1206314.1"/>
    </source>
</evidence>
<protein>
    <submittedName>
        <fullName evidence="1">Uncharacterized protein</fullName>
    </submittedName>
</protein>
<comment type="caution">
    <text evidence="1">The sequence shown here is derived from an EMBL/GenBank/DDBJ whole genome shotgun (WGS) entry which is preliminary data.</text>
</comment>
<dbReference type="Proteomes" id="UP000838821">
    <property type="component" value="Unassembled WGS sequence"/>
</dbReference>
<keyword evidence="2" id="KW-1185">Reference proteome</keyword>
<evidence type="ECO:0000313" key="2">
    <source>
        <dbReference type="Proteomes" id="UP000838821"/>
    </source>
</evidence>
<organism evidence="1 2">
    <name type="scientific">Paenibacillus allorhizoplanae</name>
    <dbReference type="NCBI Taxonomy" id="2905648"/>
    <lineage>
        <taxon>Bacteria</taxon>
        <taxon>Bacillati</taxon>
        <taxon>Bacillota</taxon>
        <taxon>Bacilli</taxon>
        <taxon>Bacillales</taxon>
        <taxon>Paenibacillaceae</taxon>
        <taxon>Paenibacillus</taxon>
    </lineage>
</organism>
<name>A0ABM9CAP9_9BACL</name>
<accession>A0ABM9CAP9</accession>
<proteinExistence type="predicted"/>